<dbReference type="SUPFAM" id="SSF52499">
    <property type="entry name" value="Isochorismatase-like hydrolases"/>
    <property type="match status" value="1"/>
</dbReference>
<evidence type="ECO:0000259" key="3">
    <source>
        <dbReference type="Pfam" id="PF00857"/>
    </source>
</evidence>
<dbReference type="EMBL" id="JARPXM010000014">
    <property type="protein sequence ID" value="MDT2539138.1"/>
    <property type="molecule type" value="Genomic_DNA"/>
</dbReference>
<dbReference type="GO" id="GO:0016787">
    <property type="term" value="F:hydrolase activity"/>
    <property type="evidence" value="ECO:0007669"/>
    <property type="project" value="UniProtKB-KW"/>
</dbReference>
<gene>
    <name evidence="4" type="ORF">P7D78_13465</name>
</gene>
<dbReference type="InterPro" id="IPR036380">
    <property type="entry name" value="Isochorismatase-like_sf"/>
</dbReference>
<dbReference type="RefSeq" id="WP_028021171.1">
    <property type="nucleotide sequence ID" value="NZ_CABLCA010000017.1"/>
</dbReference>
<evidence type="ECO:0000313" key="5">
    <source>
        <dbReference type="Proteomes" id="UP001249240"/>
    </source>
</evidence>
<dbReference type="InterPro" id="IPR000868">
    <property type="entry name" value="Isochorismatase-like_dom"/>
</dbReference>
<evidence type="ECO:0000256" key="2">
    <source>
        <dbReference type="ARBA" id="ARBA00022801"/>
    </source>
</evidence>
<keyword evidence="2" id="KW-0378">Hydrolase</keyword>
<comment type="caution">
    <text evidence="4">The sequence shown here is derived from an EMBL/GenBank/DDBJ whole genome shotgun (WGS) entry which is preliminary data.</text>
</comment>
<dbReference type="Gene3D" id="3.40.50.850">
    <property type="entry name" value="Isochorismatase-like"/>
    <property type="match status" value="1"/>
</dbReference>
<name>A0AAW8T0K2_9ENTE</name>
<accession>A0AAW8T0K2</accession>
<protein>
    <submittedName>
        <fullName evidence="4">Isochorismatase family protein</fullName>
    </submittedName>
</protein>
<comment type="similarity">
    <text evidence="1">Belongs to the isochorismatase family.</text>
</comment>
<dbReference type="Pfam" id="PF00857">
    <property type="entry name" value="Isochorismatase"/>
    <property type="match status" value="1"/>
</dbReference>
<dbReference type="PANTHER" id="PTHR43540">
    <property type="entry name" value="PEROXYUREIDOACRYLATE/UREIDOACRYLATE AMIDOHYDROLASE-RELATED"/>
    <property type="match status" value="1"/>
</dbReference>
<dbReference type="GeneID" id="67042333"/>
<evidence type="ECO:0000256" key="1">
    <source>
        <dbReference type="ARBA" id="ARBA00006336"/>
    </source>
</evidence>
<sequence>MSKSALLVVDVQTGTIAPLIGKEPFLKNVNAVIDQFHKKRLPVVLIKKAGYGELSPKLHQEACDLVVTKVQMNTFKAAEFKTLMEENDFENFVVVGLMSNACVQATCKGALAEGFPVTLIEDAHDSVLKPMRNIWNKKLKNAGVMTMTTKEYIEKLKKE</sequence>
<feature type="domain" description="Isochorismatase-like" evidence="3">
    <location>
        <begin position="4"/>
        <end position="150"/>
    </location>
</feature>
<proteinExistence type="inferred from homology"/>
<dbReference type="InterPro" id="IPR050272">
    <property type="entry name" value="Isochorismatase-like_hydrls"/>
</dbReference>
<reference evidence="4" key="1">
    <citation type="submission" date="2023-03" db="EMBL/GenBank/DDBJ databases">
        <authorList>
            <person name="Shen W."/>
            <person name="Cai J."/>
        </authorList>
    </citation>
    <scope>NUCLEOTIDE SEQUENCE</scope>
    <source>
        <strain evidence="4">B646-2</strain>
    </source>
</reference>
<dbReference type="Proteomes" id="UP001249240">
    <property type="component" value="Unassembled WGS sequence"/>
</dbReference>
<dbReference type="AlphaFoldDB" id="A0AAW8T0K2"/>
<evidence type="ECO:0000313" key="4">
    <source>
        <dbReference type="EMBL" id="MDT2539138.1"/>
    </source>
</evidence>
<organism evidence="4 5">
    <name type="scientific">Enterococcus raffinosus</name>
    <dbReference type="NCBI Taxonomy" id="71452"/>
    <lineage>
        <taxon>Bacteria</taxon>
        <taxon>Bacillati</taxon>
        <taxon>Bacillota</taxon>
        <taxon>Bacilli</taxon>
        <taxon>Lactobacillales</taxon>
        <taxon>Enterococcaceae</taxon>
        <taxon>Enterococcus</taxon>
    </lineage>
</organism>